<dbReference type="InterPro" id="IPR036249">
    <property type="entry name" value="Thioredoxin-like_sf"/>
</dbReference>
<organism evidence="2 3">
    <name type="scientific">Gellertiella hungarica</name>
    <dbReference type="NCBI Taxonomy" id="1572859"/>
    <lineage>
        <taxon>Bacteria</taxon>
        <taxon>Pseudomonadati</taxon>
        <taxon>Pseudomonadota</taxon>
        <taxon>Alphaproteobacteria</taxon>
        <taxon>Hyphomicrobiales</taxon>
        <taxon>Rhizobiaceae</taxon>
        <taxon>Gellertiella</taxon>
    </lineage>
</organism>
<dbReference type="Gene3D" id="3.40.30.10">
    <property type="entry name" value="Glutaredoxin"/>
    <property type="match status" value="1"/>
</dbReference>
<dbReference type="AlphaFoldDB" id="A0A7W6J400"/>
<dbReference type="Proteomes" id="UP000528286">
    <property type="component" value="Unassembled WGS sequence"/>
</dbReference>
<dbReference type="Pfam" id="PF13410">
    <property type="entry name" value="GST_C_2"/>
    <property type="match status" value="1"/>
</dbReference>
<dbReference type="InterPro" id="IPR050983">
    <property type="entry name" value="GST_Omega/HSP26"/>
</dbReference>
<dbReference type="PANTHER" id="PTHR43968:SF6">
    <property type="entry name" value="GLUTATHIONE S-TRANSFERASE OMEGA"/>
    <property type="match status" value="1"/>
</dbReference>
<dbReference type="SUPFAM" id="SSF47616">
    <property type="entry name" value="GST C-terminal domain-like"/>
    <property type="match status" value="1"/>
</dbReference>
<protein>
    <submittedName>
        <fullName evidence="2">Glutathione S-transferase</fullName>
    </submittedName>
</protein>
<keyword evidence="2" id="KW-0808">Transferase</keyword>
<sequence length="210" mass="23550">MTMILIGQYDSPFVRRVGVALRLYDLPFEHRPWSVFGDADLVRAYNPVTKVPVLVLADGDVIIESHMMLDYLDSLVPPERRLFPAEEPHRRRALKVASLGMGLAEKSVSLFYERRLHEVVSETWSERCSMQIRSVAAELDRQCRERSSPFWFGEAPGHADIAVAVAVRFAGDVLPGMLDPAHHPGLLAFAARMEDLPVMQEISQPFAAPA</sequence>
<dbReference type="PROSITE" id="PS50404">
    <property type="entry name" value="GST_NTER"/>
    <property type="match status" value="1"/>
</dbReference>
<evidence type="ECO:0000259" key="1">
    <source>
        <dbReference type="PROSITE" id="PS50404"/>
    </source>
</evidence>
<feature type="domain" description="GST N-terminal" evidence="1">
    <location>
        <begin position="1"/>
        <end position="80"/>
    </location>
</feature>
<dbReference type="GO" id="GO:0005737">
    <property type="term" value="C:cytoplasm"/>
    <property type="evidence" value="ECO:0007669"/>
    <property type="project" value="TreeGrafter"/>
</dbReference>
<gene>
    <name evidence="2" type="ORF">GGR23_001542</name>
</gene>
<name>A0A7W6J400_9HYPH</name>
<proteinExistence type="predicted"/>
<comment type="caution">
    <text evidence="2">The sequence shown here is derived from an EMBL/GenBank/DDBJ whole genome shotgun (WGS) entry which is preliminary data.</text>
</comment>
<dbReference type="PANTHER" id="PTHR43968">
    <property type="match status" value="1"/>
</dbReference>
<dbReference type="InterPro" id="IPR036282">
    <property type="entry name" value="Glutathione-S-Trfase_C_sf"/>
</dbReference>
<keyword evidence="3" id="KW-1185">Reference proteome</keyword>
<dbReference type="RefSeq" id="WP_343066616.1">
    <property type="nucleotide sequence ID" value="NZ_JACIEZ010000002.1"/>
</dbReference>
<evidence type="ECO:0000313" key="2">
    <source>
        <dbReference type="EMBL" id="MBB4064365.1"/>
    </source>
</evidence>
<dbReference type="EMBL" id="JACIEZ010000002">
    <property type="protein sequence ID" value="MBB4064365.1"/>
    <property type="molecule type" value="Genomic_DNA"/>
</dbReference>
<dbReference type="InterPro" id="IPR004045">
    <property type="entry name" value="Glutathione_S-Trfase_N"/>
</dbReference>
<accession>A0A7W6J400</accession>
<dbReference type="GO" id="GO:0016740">
    <property type="term" value="F:transferase activity"/>
    <property type="evidence" value="ECO:0007669"/>
    <property type="project" value="UniProtKB-KW"/>
</dbReference>
<dbReference type="Gene3D" id="1.20.1050.10">
    <property type="match status" value="1"/>
</dbReference>
<reference evidence="2 3" key="1">
    <citation type="submission" date="2020-08" db="EMBL/GenBank/DDBJ databases">
        <title>Genomic Encyclopedia of Type Strains, Phase IV (KMG-IV): sequencing the most valuable type-strain genomes for metagenomic binning, comparative biology and taxonomic classification.</title>
        <authorList>
            <person name="Goeker M."/>
        </authorList>
    </citation>
    <scope>NUCLEOTIDE SEQUENCE [LARGE SCALE GENOMIC DNA]</scope>
    <source>
        <strain evidence="2 3">DSM 29853</strain>
    </source>
</reference>
<dbReference type="Pfam" id="PF13417">
    <property type="entry name" value="GST_N_3"/>
    <property type="match status" value="1"/>
</dbReference>
<dbReference type="SUPFAM" id="SSF52833">
    <property type="entry name" value="Thioredoxin-like"/>
    <property type="match status" value="1"/>
</dbReference>
<evidence type="ECO:0000313" key="3">
    <source>
        <dbReference type="Proteomes" id="UP000528286"/>
    </source>
</evidence>